<dbReference type="Proteomes" id="UP000193920">
    <property type="component" value="Unassembled WGS sequence"/>
</dbReference>
<evidence type="ECO:0000313" key="3">
    <source>
        <dbReference type="Proteomes" id="UP000193920"/>
    </source>
</evidence>
<keyword evidence="1" id="KW-0472">Membrane</keyword>
<name>A0A1Y2CFJ9_9FUNG</name>
<feature type="transmembrane region" description="Helical" evidence="1">
    <location>
        <begin position="607"/>
        <end position="627"/>
    </location>
</feature>
<evidence type="ECO:0000256" key="1">
    <source>
        <dbReference type="SAM" id="Phobius"/>
    </source>
</evidence>
<feature type="transmembrane region" description="Helical" evidence="1">
    <location>
        <begin position="417"/>
        <end position="439"/>
    </location>
</feature>
<keyword evidence="3" id="KW-1185">Reference proteome</keyword>
<evidence type="ECO:0000313" key="2">
    <source>
        <dbReference type="EMBL" id="ORY45809.1"/>
    </source>
</evidence>
<accession>A0A1Y2CFJ9</accession>
<dbReference type="Gene3D" id="3.40.190.10">
    <property type="entry name" value="Periplasmic binding protein-like II"/>
    <property type="match status" value="2"/>
</dbReference>
<dbReference type="InterPro" id="IPR006059">
    <property type="entry name" value="SBP"/>
</dbReference>
<dbReference type="AlphaFoldDB" id="A0A1Y2CFJ9"/>
<feature type="transmembrane region" description="Helical" evidence="1">
    <location>
        <begin position="484"/>
        <end position="503"/>
    </location>
</feature>
<reference evidence="2 3" key="1">
    <citation type="submission" date="2016-08" db="EMBL/GenBank/DDBJ databases">
        <title>A Parts List for Fungal Cellulosomes Revealed by Comparative Genomics.</title>
        <authorList>
            <consortium name="DOE Joint Genome Institute"/>
            <person name="Haitjema C.H."/>
            <person name="Gilmore S.P."/>
            <person name="Henske J.K."/>
            <person name="Solomon K.V."/>
            <person name="De Groot R."/>
            <person name="Kuo A."/>
            <person name="Mondo S.J."/>
            <person name="Salamov A.A."/>
            <person name="Labutti K."/>
            <person name="Zhao Z."/>
            <person name="Chiniquy J."/>
            <person name="Barry K."/>
            <person name="Brewer H.M."/>
            <person name="Purvine S.O."/>
            <person name="Wright A.T."/>
            <person name="Boxma B."/>
            <person name="Van Alen T."/>
            <person name="Hackstein J.H."/>
            <person name="Baker S.E."/>
            <person name="Grigoriev I.V."/>
            <person name="O'Malley M.A."/>
        </authorList>
    </citation>
    <scope>NUCLEOTIDE SEQUENCE [LARGE SCALE GENOMIC DNA]</scope>
    <source>
        <strain evidence="2 3">G1</strain>
    </source>
</reference>
<feature type="transmembrane region" description="Helical" evidence="1">
    <location>
        <begin position="523"/>
        <end position="543"/>
    </location>
</feature>
<dbReference type="EMBL" id="MCOG01000110">
    <property type="protein sequence ID" value="ORY45809.1"/>
    <property type="molecule type" value="Genomic_DNA"/>
</dbReference>
<dbReference type="InterPro" id="IPR050490">
    <property type="entry name" value="Bact_solute-bd_prot1"/>
</dbReference>
<dbReference type="Pfam" id="PF01547">
    <property type="entry name" value="SBP_bac_1"/>
    <property type="match status" value="1"/>
</dbReference>
<dbReference type="SUPFAM" id="SSF53850">
    <property type="entry name" value="Periplasmic binding protein-like II"/>
    <property type="match status" value="1"/>
</dbReference>
<dbReference type="OrthoDB" id="10490736at2759"/>
<feature type="transmembrane region" description="Helical" evidence="1">
    <location>
        <begin position="633"/>
        <end position="657"/>
    </location>
</feature>
<feature type="transmembrane region" description="Helical" evidence="1">
    <location>
        <begin position="455"/>
        <end position="472"/>
    </location>
</feature>
<proteinExistence type="predicted"/>
<keyword evidence="1" id="KW-1133">Transmembrane helix</keyword>
<comment type="caution">
    <text evidence="2">The sequence shown here is derived from an EMBL/GenBank/DDBJ whole genome shotgun (WGS) entry which is preliminary data.</text>
</comment>
<feature type="transmembrane region" description="Helical" evidence="1">
    <location>
        <begin position="570"/>
        <end position="595"/>
    </location>
</feature>
<organism evidence="2 3">
    <name type="scientific">Neocallimastix californiae</name>
    <dbReference type="NCBI Taxonomy" id="1754190"/>
    <lineage>
        <taxon>Eukaryota</taxon>
        <taxon>Fungi</taxon>
        <taxon>Fungi incertae sedis</taxon>
        <taxon>Chytridiomycota</taxon>
        <taxon>Chytridiomycota incertae sedis</taxon>
        <taxon>Neocallimastigomycetes</taxon>
        <taxon>Neocallimastigales</taxon>
        <taxon>Neocallimastigaceae</taxon>
        <taxon>Neocallimastix</taxon>
    </lineage>
</organism>
<gene>
    <name evidence="2" type="ORF">LY90DRAFT_18625</name>
</gene>
<keyword evidence="1" id="KW-0812">Transmembrane</keyword>
<dbReference type="PANTHER" id="PTHR43649">
    <property type="entry name" value="ARABINOSE-BINDING PROTEIN-RELATED"/>
    <property type="match status" value="1"/>
</dbReference>
<protein>
    <submittedName>
        <fullName evidence="2">Periplasmic binding protein-like II</fullName>
    </submittedName>
</protein>
<sequence length="734" mass="84596">MSSLLFFLLLIILKSYFIHGLTLYFVTFSYSQTDSYLDGIINDFNKYSKSIGDDIYIHKILLCAANTTSFVNDYASTVEDMLRKDSAKYDFYMINTIYTERFGKYITDLKPYVSEETIKNYSNGVTSKIGYYKGKLVALPMYVDVGILYSNKNYLDKYNEKVPTTWDELIETAERIKDKEKKIGNFEIEGYLPNMPEEESSICSAIEFLYSFRDSPESDMPLYTSDNALRAFKKLIEIKKRICNEENFLMPDSSFFVTMFQNKTIFSRFFNIPLEDSFYLSKLPGEKEGLSASCVGGRTLIVDNKISEERKKAVGKAIDFFLSKDIQIKYAIQSGKHSGCDDIYYDKKLCEAINCEVFRNMQYVTRPTSLLSNYDLYSLKFRTIFRNFLKGSITAEEALKQIDYIASIYSIKYSSGLGYSIIGLTIALIVIIMGTYFIIINENFKFFINVMNKSYWIFTLLGLCVLLSYNFFVLDKITPFKCNAKLVCLLLGSSLFLYPVLIIELANFPSSNKYSESVKKNGLLYYICFVFIDVIFCGLILLLSPYKVKKEMINEGMNYNICVVNNNMHYIYLTIIILLKIILGFSVVLLTFIEWNRVSIFRDIRTITSSFYIDILLIGLLVIIRIINIKNLYFYVLMRVFIITMSILANYVTIIWIRMYSEFRGKNNEERNLIKQSKSIESESKSSSSFSSNEKKTIKQKIISYHYSTGSSIDGGSRISGTSVLSKTITSNVV</sequence>